<name>A0A820D4Y5_9BILA</name>
<dbReference type="EMBL" id="CAJOAZ010010810">
    <property type="protein sequence ID" value="CAF4226707.1"/>
    <property type="molecule type" value="Genomic_DNA"/>
</dbReference>
<comment type="caution">
    <text evidence="2">The sequence shown here is derived from an EMBL/GenBank/DDBJ whole genome shotgun (WGS) entry which is preliminary data.</text>
</comment>
<reference evidence="2" key="1">
    <citation type="submission" date="2021-02" db="EMBL/GenBank/DDBJ databases">
        <authorList>
            <person name="Nowell W R."/>
        </authorList>
    </citation>
    <scope>NUCLEOTIDE SEQUENCE</scope>
</reference>
<protein>
    <submittedName>
        <fullName evidence="2">Uncharacterized protein</fullName>
    </submittedName>
</protein>
<accession>A0A820D4Y5</accession>
<organism evidence="2 3">
    <name type="scientific">Adineta steineri</name>
    <dbReference type="NCBI Taxonomy" id="433720"/>
    <lineage>
        <taxon>Eukaryota</taxon>
        <taxon>Metazoa</taxon>
        <taxon>Spiralia</taxon>
        <taxon>Gnathifera</taxon>
        <taxon>Rotifera</taxon>
        <taxon>Eurotatoria</taxon>
        <taxon>Bdelloidea</taxon>
        <taxon>Adinetida</taxon>
        <taxon>Adinetidae</taxon>
        <taxon>Adineta</taxon>
    </lineage>
</organism>
<dbReference type="Proteomes" id="UP000663844">
    <property type="component" value="Unassembled WGS sequence"/>
</dbReference>
<keyword evidence="1" id="KW-1133">Transmembrane helix</keyword>
<dbReference type="AlphaFoldDB" id="A0A820D4Y5"/>
<gene>
    <name evidence="2" type="ORF">OXD698_LOCUS42170</name>
</gene>
<proteinExistence type="predicted"/>
<evidence type="ECO:0000313" key="3">
    <source>
        <dbReference type="Proteomes" id="UP000663844"/>
    </source>
</evidence>
<evidence type="ECO:0000256" key="1">
    <source>
        <dbReference type="SAM" id="Phobius"/>
    </source>
</evidence>
<keyword evidence="1" id="KW-0472">Membrane</keyword>
<evidence type="ECO:0000313" key="2">
    <source>
        <dbReference type="EMBL" id="CAF4226707.1"/>
    </source>
</evidence>
<keyword evidence="1" id="KW-0812">Transmembrane</keyword>
<sequence>MYHRTMMQKLNSTSFVLIGFVLIFSIDVFISLNLNKTNNTPCIVYSSSSAILQKNLESNQQQSLHSFSFVYNTTHLWSMRLADDNYYRIIRRLPCRTIIYIGHSVNETMNHCSQTTINEFSVKETVNAQKWFYEHQHPVDCSNKKFAIIHNYAWSGIGSTIHQVAWAFGEALAQNRNAVYETPGNWV</sequence>
<feature type="transmembrane region" description="Helical" evidence="1">
    <location>
        <begin position="12"/>
        <end position="32"/>
    </location>
</feature>